<protein>
    <recommendedName>
        <fullName evidence="5">MYND-type domain-containing protein</fullName>
    </recommendedName>
</protein>
<dbReference type="InterPro" id="IPR053010">
    <property type="entry name" value="SET_SmydA-8"/>
</dbReference>
<dbReference type="AlphaFoldDB" id="A0A9N9X9P9"/>
<dbReference type="PANTHER" id="PTHR46455">
    <property type="entry name" value="SET AND MYND DOMAIN CONTAINING, ARTHROPOD-SPECIFIC, MEMBER 4, ISOFORM A"/>
    <property type="match status" value="1"/>
</dbReference>
<organism evidence="6 7">
    <name type="scientific">Diabrotica balteata</name>
    <name type="common">Banded cucumber beetle</name>
    <dbReference type="NCBI Taxonomy" id="107213"/>
    <lineage>
        <taxon>Eukaryota</taxon>
        <taxon>Metazoa</taxon>
        <taxon>Ecdysozoa</taxon>
        <taxon>Arthropoda</taxon>
        <taxon>Hexapoda</taxon>
        <taxon>Insecta</taxon>
        <taxon>Pterygota</taxon>
        <taxon>Neoptera</taxon>
        <taxon>Endopterygota</taxon>
        <taxon>Coleoptera</taxon>
        <taxon>Polyphaga</taxon>
        <taxon>Cucujiformia</taxon>
        <taxon>Chrysomeloidea</taxon>
        <taxon>Chrysomelidae</taxon>
        <taxon>Galerucinae</taxon>
        <taxon>Diabroticina</taxon>
        <taxon>Diabroticites</taxon>
        <taxon>Diabrotica</taxon>
    </lineage>
</organism>
<sequence>MFLQVYKMGSDSDNEEKGSCEVCKSVAVRKCSACKLVFYCSEAHQQEHWKEHKIKCRPFEEQHSKELGRYLNATRELQPGDVIFSELPLVFGPKPHRIQEGPFPCVGCCRLLHDQMCEMCPGCLWPVCKTSCEGLKIPSQHGFECNVLRLKPASDAKAFLDFYRFDILIILRALYLQKANPKKFETLLKLESHFDKRGPGTEVYKAVQEKIEVLEENYLKPLKSYEEETGQVILPQVSAELIHKIYGILDVNATELIEDIDAMILYPTASLLEHNCVPNTTQIIDEKDNFKITFRAAMTISKEEHITAMYTNILWGTAARRDHLLETKYFKCQCKRCQDPSELGTNMSALKCIAGSDQDPCGGLQLPITPTYQNGAWMCNKCKIKLPEMDVMKFVHHLGTEVDKIMTKSPKYHELQDLISKLQHFLHPHHYLLYNIRHTFVQLFPDRDIVDENSPEIWLEKLNMCDDLIDLTKKIDPGNARLSLYLGVLLNEKFIAQFKLLLTTWNKPNQNLYTNQIKGDILNTLEENKRILIYEQKTNAGHKLIEVVNGNEALFENWKRENGQ</sequence>
<dbReference type="Pfam" id="PF01753">
    <property type="entry name" value="zf-MYND"/>
    <property type="match status" value="1"/>
</dbReference>
<dbReference type="Gene3D" id="6.10.140.2220">
    <property type="match status" value="2"/>
</dbReference>
<dbReference type="CDD" id="cd20071">
    <property type="entry name" value="SET_SMYD"/>
    <property type="match status" value="1"/>
</dbReference>
<evidence type="ECO:0000256" key="2">
    <source>
        <dbReference type="ARBA" id="ARBA00022771"/>
    </source>
</evidence>
<dbReference type="Proteomes" id="UP001153709">
    <property type="component" value="Chromosome 4"/>
</dbReference>
<reference evidence="6" key="1">
    <citation type="submission" date="2022-01" db="EMBL/GenBank/DDBJ databases">
        <authorList>
            <person name="King R."/>
        </authorList>
    </citation>
    <scope>NUCLEOTIDE SEQUENCE</scope>
</reference>
<dbReference type="EMBL" id="OU898279">
    <property type="protein sequence ID" value="CAG9832969.1"/>
    <property type="molecule type" value="Genomic_DNA"/>
</dbReference>
<evidence type="ECO:0000256" key="1">
    <source>
        <dbReference type="ARBA" id="ARBA00022723"/>
    </source>
</evidence>
<dbReference type="GO" id="GO:0008170">
    <property type="term" value="F:N-methyltransferase activity"/>
    <property type="evidence" value="ECO:0007669"/>
    <property type="project" value="UniProtKB-ARBA"/>
</dbReference>
<evidence type="ECO:0000256" key="3">
    <source>
        <dbReference type="ARBA" id="ARBA00022833"/>
    </source>
</evidence>
<dbReference type="GO" id="GO:0008757">
    <property type="term" value="F:S-adenosylmethionine-dependent methyltransferase activity"/>
    <property type="evidence" value="ECO:0007669"/>
    <property type="project" value="UniProtKB-ARBA"/>
</dbReference>
<keyword evidence="2 4" id="KW-0863">Zinc-finger</keyword>
<keyword evidence="3" id="KW-0862">Zinc</keyword>
<dbReference type="Pfam" id="PF00856">
    <property type="entry name" value="SET"/>
    <property type="match status" value="1"/>
</dbReference>
<evidence type="ECO:0000313" key="7">
    <source>
        <dbReference type="Proteomes" id="UP001153709"/>
    </source>
</evidence>
<feature type="domain" description="MYND-type" evidence="5">
    <location>
        <begin position="20"/>
        <end position="56"/>
    </location>
</feature>
<evidence type="ECO:0000256" key="4">
    <source>
        <dbReference type="PROSITE-ProRule" id="PRU00134"/>
    </source>
</evidence>
<accession>A0A9N9X9P9</accession>
<dbReference type="PANTHER" id="PTHR46455:SF2">
    <property type="entry name" value="AT24727P"/>
    <property type="match status" value="1"/>
</dbReference>
<proteinExistence type="predicted"/>
<dbReference type="Gene3D" id="2.170.270.10">
    <property type="entry name" value="SET domain"/>
    <property type="match status" value="1"/>
</dbReference>
<keyword evidence="1" id="KW-0479">Metal-binding</keyword>
<evidence type="ECO:0000259" key="5">
    <source>
        <dbReference type="PROSITE" id="PS50865"/>
    </source>
</evidence>
<dbReference type="InterPro" id="IPR046341">
    <property type="entry name" value="SET_dom_sf"/>
</dbReference>
<evidence type="ECO:0000313" key="6">
    <source>
        <dbReference type="EMBL" id="CAG9832969.1"/>
    </source>
</evidence>
<dbReference type="OrthoDB" id="3174329at2759"/>
<name>A0A9N9X9P9_DIABA</name>
<dbReference type="InterPro" id="IPR001214">
    <property type="entry name" value="SET_dom"/>
</dbReference>
<gene>
    <name evidence="6" type="ORF">DIABBA_LOCUS6405</name>
</gene>
<dbReference type="InterPro" id="IPR002893">
    <property type="entry name" value="Znf_MYND"/>
</dbReference>
<dbReference type="SUPFAM" id="SSF144232">
    <property type="entry name" value="HIT/MYND zinc finger-like"/>
    <property type="match status" value="1"/>
</dbReference>
<dbReference type="SUPFAM" id="SSF82199">
    <property type="entry name" value="SET domain"/>
    <property type="match status" value="1"/>
</dbReference>
<dbReference type="Gene3D" id="1.10.220.160">
    <property type="match status" value="1"/>
</dbReference>
<dbReference type="GO" id="GO:0008276">
    <property type="term" value="F:protein methyltransferase activity"/>
    <property type="evidence" value="ECO:0007669"/>
    <property type="project" value="UniProtKB-ARBA"/>
</dbReference>
<dbReference type="GO" id="GO:0008270">
    <property type="term" value="F:zinc ion binding"/>
    <property type="evidence" value="ECO:0007669"/>
    <property type="project" value="UniProtKB-KW"/>
</dbReference>
<dbReference type="PROSITE" id="PS50865">
    <property type="entry name" value="ZF_MYND_2"/>
    <property type="match status" value="1"/>
</dbReference>
<keyword evidence="7" id="KW-1185">Reference proteome</keyword>
<dbReference type="PROSITE" id="PS01360">
    <property type="entry name" value="ZF_MYND_1"/>
    <property type="match status" value="1"/>
</dbReference>